<feature type="transmembrane region" description="Helical" evidence="12">
    <location>
        <begin position="482"/>
        <end position="499"/>
    </location>
</feature>
<dbReference type="PANTHER" id="PTHR45630">
    <property type="entry name" value="CATION-TRANSPORTING ATPASE-RELATED"/>
    <property type="match status" value="1"/>
</dbReference>
<feature type="region of interest" description="Disordered" evidence="11">
    <location>
        <begin position="207"/>
        <end position="232"/>
    </location>
</feature>
<dbReference type="InterPro" id="IPR006544">
    <property type="entry name" value="P-type_TPase_V"/>
</dbReference>
<reference evidence="15" key="1">
    <citation type="submission" date="2022-07" db="EMBL/GenBank/DDBJ databases">
        <title>Phylogenomic reconstructions and comparative analyses of Kickxellomycotina fungi.</title>
        <authorList>
            <person name="Reynolds N.K."/>
            <person name="Stajich J.E."/>
            <person name="Barry K."/>
            <person name="Grigoriev I.V."/>
            <person name="Crous P."/>
            <person name="Smith M.E."/>
        </authorList>
    </citation>
    <scope>NUCLEOTIDE SEQUENCE</scope>
    <source>
        <strain evidence="15">RSA 861</strain>
    </source>
</reference>
<sequence length="1438" mass="159324">MGRRLPFILLAVGLASVVHGIPLFHTPNNLDVNGNVCPLYPRRNVDCPLVCVADLNDCPTALRPDCPVGLQYCPDGACATKCSKTAENPCLCGEARYPAGNDPLPCLKPPTVDVPYYHPENKTAQTQATCGEALGIATTKEFITYGERPTGPMWLDCPSDQHGRHFTFSEPIWLAIWAAITAEALLLGSWWLYKRLNERAGSQLIGVPPTRASQESSGKKDPLDSDASLTSTENGAPFQSLAGYRSNWMGTLAAASLVVLSVAWLVALAIITADYYGDFQNKPFTLSHGNSGLSAQLFIVVWYFMTAWFLGLNVVKGRLRNFFRLRVDPGVCQYVQIEQEIEPLILLDDSSRVLQRIRHYENLMRRRLGWHVHITTSPVYQTDHGRMYFTYQCTRYVFDPDRNSFAPFEFNIGLTAEQILSKQKGLTREEADYRRELLGDNFISVDVVSLPFAIAREFTGFFYLYQLTILWLFYYFSYYQIGLVDTGVVIISALVKVFIRRNSESRLKRMAEHEDTCQVLRDGDWTTLSTAHLVPGDVYQVETDQIVPCDSVILTGNVVADESSLTGEPLPIRKFPLRPDTAEFDITTTGKPSALFGGTTISQAEPEAAGTRDATDRGSAKAQSLGANTHEDGLPTLDFESSLALVSGPPTAMVCRIGTATDKGQLVRKILFPNPVSFIFDEQLKLVLCILALEGVAMFGLGIILQRQDLNTSWFTGMFCLAQIISPILPAALVAGQSVASNRLRRKKIFCVDLPRVMMAGKVQIFCFDKTGTLTKEGLDFYGCVPVVEETKGVAAENGGLGFGERNMDIKAIPRLLGLATASCHAVTKLNERLIGNPVDIEMFKHAGWDLCPPDSLDYLDTLHSDGERIHVVKRFEFMHARASMSVAILDPTDNHVHVFVKGSFERLRETARPESVPGDFNAITNQLAREGCYVLAVAHRDLGAVDPTTLADWTRDDLECDAALIGLVLFKNTLKLDTADAIAELKAGTTRTVMITGDTALTGAFIGRACGLCSPNDRMLLGDVTKDGTLTWRDVDTDEEEPDLHGALLRAAAATTTKGLSDGGGLELAVTGKAFNELVNRDVIREYLLNIRVFARMTPTDKVTCVQLHMERGITAMCGDGGNDCGALRAAHVGIALSEAEASIVSPFSTSIRSIQSCVELIREGRAALASSFAGYKYLILYGQTMAMMKTNFFYFQGSIAQSLWIVVDAVITMGMTACISLSTAAPRLAPRRPTARLLGPETLSSTVGVVLINWIYLIGGYVWLYAQPWFRCHEFDARGVDISKWWLLGDNYESAYLAFLTMYQFINNGAIYNFGFLYRRSWWRNYALVTVWAGFIAAMSFIHLADPNILGCFFRLNCGNPNVLRELGYTPPSVHIETYNVNQGHNVFPRHARWVLWGYSMANIVTALVWEKFIVLGPVREWMRRKFPQQRLVVKL</sequence>
<feature type="transmembrane region" description="Helical" evidence="12">
    <location>
        <begin position="248"/>
        <end position="273"/>
    </location>
</feature>
<gene>
    <name evidence="15" type="ORF">IWQ60_004511</name>
</gene>
<keyword evidence="6" id="KW-0067">ATP-binding</keyword>
<dbReference type="SUPFAM" id="SSF81653">
    <property type="entry name" value="Calcium ATPase, transduction domain A"/>
    <property type="match status" value="1"/>
</dbReference>
<evidence type="ECO:0000313" key="16">
    <source>
        <dbReference type="Proteomes" id="UP001150569"/>
    </source>
</evidence>
<feature type="signal peptide" evidence="13">
    <location>
        <begin position="1"/>
        <end position="20"/>
    </location>
</feature>
<keyword evidence="4" id="KW-0479">Metal-binding</keyword>
<organism evidence="15 16">
    <name type="scientific">Tieghemiomyces parasiticus</name>
    <dbReference type="NCBI Taxonomy" id="78921"/>
    <lineage>
        <taxon>Eukaryota</taxon>
        <taxon>Fungi</taxon>
        <taxon>Fungi incertae sedis</taxon>
        <taxon>Zoopagomycota</taxon>
        <taxon>Kickxellomycotina</taxon>
        <taxon>Dimargaritomycetes</taxon>
        <taxon>Dimargaritales</taxon>
        <taxon>Dimargaritaceae</taxon>
        <taxon>Tieghemiomyces</taxon>
    </lineage>
</organism>
<dbReference type="SUPFAM" id="SSF56784">
    <property type="entry name" value="HAD-like"/>
    <property type="match status" value="1"/>
</dbReference>
<dbReference type="InterPro" id="IPR059000">
    <property type="entry name" value="ATPase_P-type_domA"/>
</dbReference>
<feature type="region of interest" description="Disordered" evidence="11">
    <location>
        <begin position="595"/>
        <end position="629"/>
    </location>
</feature>
<feature type="transmembrane region" description="Helical" evidence="12">
    <location>
        <begin position="712"/>
        <end position="736"/>
    </location>
</feature>
<evidence type="ECO:0000256" key="8">
    <source>
        <dbReference type="ARBA" id="ARBA00022967"/>
    </source>
</evidence>
<evidence type="ECO:0000256" key="2">
    <source>
        <dbReference type="ARBA" id="ARBA00006000"/>
    </source>
</evidence>
<evidence type="ECO:0000256" key="1">
    <source>
        <dbReference type="ARBA" id="ARBA00004141"/>
    </source>
</evidence>
<dbReference type="GO" id="GO:0016020">
    <property type="term" value="C:membrane"/>
    <property type="evidence" value="ECO:0007669"/>
    <property type="project" value="UniProtKB-SubCell"/>
</dbReference>
<keyword evidence="5" id="KW-0547">Nucleotide-binding</keyword>
<feature type="transmembrane region" description="Helical" evidence="12">
    <location>
        <begin position="1248"/>
        <end position="1268"/>
    </location>
</feature>
<evidence type="ECO:0000256" key="6">
    <source>
        <dbReference type="ARBA" id="ARBA00022840"/>
    </source>
</evidence>
<feature type="transmembrane region" description="Helical" evidence="12">
    <location>
        <begin position="1396"/>
        <end position="1418"/>
    </location>
</feature>
<dbReference type="Proteomes" id="UP001150569">
    <property type="component" value="Unassembled WGS sequence"/>
</dbReference>
<evidence type="ECO:0000256" key="4">
    <source>
        <dbReference type="ARBA" id="ARBA00022723"/>
    </source>
</evidence>
<evidence type="ECO:0000256" key="13">
    <source>
        <dbReference type="SAM" id="SignalP"/>
    </source>
</evidence>
<dbReference type="GO" id="GO:0016887">
    <property type="term" value="F:ATP hydrolysis activity"/>
    <property type="evidence" value="ECO:0007669"/>
    <property type="project" value="InterPro"/>
</dbReference>
<dbReference type="InterPro" id="IPR008250">
    <property type="entry name" value="ATPase_P-typ_transduc_dom_A_sf"/>
</dbReference>
<dbReference type="GO" id="GO:0005524">
    <property type="term" value="F:ATP binding"/>
    <property type="evidence" value="ECO:0007669"/>
    <property type="project" value="UniProtKB-KW"/>
</dbReference>
<name>A0A9W8DTU9_9FUNG</name>
<feature type="chain" id="PRO_5040950209" description="P-type ATPase A domain-containing protein" evidence="13">
    <location>
        <begin position="21"/>
        <end position="1438"/>
    </location>
</feature>
<evidence type="ECO:0000256" key="3">
    <source>
        <dbReference type="ARBA" id="ARBA00022692"/>
    </source>
</evidence>
<dbReference type="GO" id="GO:0019829">
    <property type="term" value="F:ATPase-coupled monoatomic cation transmembrane transporter activity"/>
    <property type="evidence" value="ECO:0007669"/>
    <property type="project" value="TreeGrafter"/>
</dbReference>
<dbReference type="SFLD" id="SFLDF00027">
    <property type="entry name" value="p-type_atpase"/>
    <property type="match status" value="1"/>
</dbReference>
<dbReference type="Pfam" id="PF00122">
    <property type="entry name" value="E1-E2_ATPase"/>
    <property type="match status" value="1"/>
</dbReference>
<evidence type="ECO:0000256" key="12">
    <source>
        <dbReference type="SAM" id="Phobius"/>
    </source>
</evidence>
<dbReference type="NCBIfam" id="TIGR01494">
    <property type="entry name" value="ATPase_P-type"/>
    <property type="match status" value="1"/>
</dbReference>
<feature type="transmembrane region" description="Helical" evidence="12">
    <location>
        <begin position="1328"/>
        <end position="1347"/>
    </location>
</feature>
<dbReference type="GO" id="GO:0046872">
    <property type="term" value="F:metal ion binding"/>
    <property type="evidence" value="ECO:0007669"/>
    <property type="project" value="UniProtKB-KW"/>
</dbReference>
<dbReference type="InterPro" id="IPR001757">
    <property type="entry name" value="P_typ_ATPase"/>
</dbReference>
<evidence type="ECO:0000256" key="11">
    <source>
        <dbReference type="SAM" id="MobiDB-lite"/>
    </source>
</evidence>
<dbReference type="InterPro" id="IPR023299">
    <property type="entry name" value="ATPase_P-typ_cyto_dom_N"/>
</dbReference>
<keyword evidence="9 12" id="KW-1133">Transmembrane helix</keyword>
<keyword evidence="16" id="KW-1185">Reference proteome</keyword>
<dbReference type="InterPro" id="IPR023214">
    <property type="entry name" value="HAD_sf"/>
</dbReference>
<dbReference type="Gene3D" id="2.70.150.10">
    <property type="entry name" value="Calcium-transporting ATPase, cytoplasmic transduction domain A"/>
    <property type="match status" value="1"/>
</dbReference>
<dbReference type="InterPro" id="IPR018303">
    <property type="entry name" value="ATPase_P-typ_P_site"/>
</dbReference>
<dbReference type="SUPFAM" id="SSF81665">
    <property type="entry name" value="Calcium ATPase, transmembrane domain M"/>
    <property type="match status" value="1"/>
</dbReference>
<feature type="transmembrane region" description="Helical" evidence="12">
    <location>
        <begin position="293"/>
        <end position="315"/>
    </location>
</feature>
<dbReference type="Gene3D" id="3.40.50.1000">
    <property type="entry name" value="HAD superfamily/HAD-like"/>
    <property type="match status" value="1"/>
</dbReference>
<dbReference type="PANTHER" id="PTHR45630:SF11">
    <property type="entry name" value="CATION-TRANSPORTING P-TYPE ATPASE N-TERMINAL DOMAIN-CONTAINING PROTEIN"/>
    <property type="match status" value="1"/>
</dbReference>
<accession>A0A9W8DTU9</accession>
<feature type="transmembrane region" description="Helical" evidence="12">
    <location>
        <begin position="686"/>
        <end position="706"/>
    </location>
</feature>
<evidence type="ECO:0000256" key="5">
    <source>
        <dbReference type="ARBA" id="ARBA00022741"/>
    </source>
</evidence>
<protein>
    <recommendedName>
        <fullName evidence="14">P-type ATPase A domain-containing protein</fullName>
    </recommendedName>
</protein>
<feature type="transmembrane region" description="Helical" evidence="12">
    <location>
        <begin position="1205"/>
        <end position="1227"/>
    </location>
</feature>
<dbReference type="SFLD" id="SFLDG00002">
    <property type="entry name" value="C1.7:_P-type_atpase_like"/>
    <property type="match status" value="1"/>
</dbReference>
<proteinExistence type="inferred from homology"/>
<dbReference type="OrthoDB" id="48943at2759"/>
<keyword evidence="13" id="KW-0732">Signal</keyword>
<feature type="transmembrane region" description="Helical" evidence="12">
    <location>
        <begin position="1297"/>
        <end position="1316"/>
    </location>
</feature>
<dbReference type="Gene3D" id="3.40.1110.10">
    <property type="entry name" value="Calcium-transporting ATPase, cytoplasmic domain N"/>
    <property type="match status" value="1"/>
</dbReference>
<evidence type="ECO:0000256" key="10">
    <source>
        <dbReference type="ARBA" id="ARBA00023136"/>
    </source>
</evidence>
<dbReference type="InterPro" id="IPR023298">
    <property type="entry name" value="ATPase_P-typ_TM_dom_sf"/>
</dbReference>
<dbReference type="GO" id="GO:0140358">
    <property type="term" value="F:P-type transmembrane transporter activity"/>
    <property type="evidence" value="ECO:0007669"/>
    <property type="project" value="InterPro"/>
</dbReference>
<dbReference type="SFLD" id="SFLDS00003">
    <property type="entry name" value="Haloacid_Dehalogenase"/>
    <property type="match status" value="1"/>
</dbReference>
<comment type="subcellular location">
    <subcellularLocation>
        <location evidence="1">Membrane</location>
        <topology evidence="1">Multi-pass membrane protein</topology>
    </subcellularLocation>
</comment>
<feature type="domain" description="P-type ATPase A" evidence="14">
    <location>
        <begin position="514"/>
        <end position="614"/>
    </location>
</feature>
<comment type="caution">
    <text evidence="15">The sequence shown here is derived from an EMBL/GenBank/DDBJ whole genome shotgun (WGS) entry which is preliminary data.</text>
</comment>
<dbReference type="InterPro" id="IPR036412">
    <property type="entry name" value="HAD-like_sf"/>
</dbReference>
<feature type="transmembrane region" description="Helical" evidence="12">
    <location>
        <begin position="172"/>
        <end position="193"/>
    </location>
</feature>
<feature type="transmembrane region" description="Helical" evidence="12">
    <location>
        <begin position="458"/>
        <end position="476"/>
    </location>
</feature>
<dbReference type="PRINTS" id="PR00119">
    <property type="entry name" value="CATATPASE"/>
</dbReference>
<evidence type="ECO:0000256" key="7">
    <source>
        <dbReference type="ARBA" id="ARBA00022842"/>
    </source>
</evidence>
<keyword evidence="7" id="KW-0460">Magnesium</keyword>
<evidence type="ECO:0000256" key="9">
    <source>
        <dbReference type="ARBA" id="ARBA00022989"/>
    </source>
</evidence>
<keyword evidence="8" id="KW-1278">Translocase</keyword>
<dbReference type="EMBL" id="JANBPT010000219">
    <property type="protein sequence ID" value="KAJ1925535.1"/>
    <property type="molecule type" value="Genomic_DNA"/>
</dbReference>
<evidence type="ECO:0000259" key="14">
    <source>
        <dbReference type="Pfam" id="PF00122"/>
    </source>
</evidence>
<comment type="similarity">
    <text evidence="2">Belongs to the cation transport ATPase (P-type) (TC 3.A.3) family. Type V subfamily.</text>
</comment>
<keyword evidence="10 12" id="KW-0472">Membrane</keyword>
<keyword evidence="3 12" id="KW-0812">Transmembrane</keyword>
<evidence type="ECO:0000313" key="15">
    <source>
        <dbReference type="EMBL" id="KAJ1925535.1"/>
    </source>
</evidence>
<dbReference type="SUPFAM" id="SSF81660">
    <property type="entry name" value="Metal cation-transporting ATPase, ATP-binding domain N"/>
    <property type="match status" value="1"/>
</dbReference>
<dbReference type="PROSITE" id="PS00154">
    <property type="entry name" value="ATPASE_E1_E2"/>
    <property type="match status" value="1"/>
</dbReference>
<dbReference type="InterPro" id="IPR044492">
    <property type="entry name" value="P_typ_ATPase_HD_dom"/>
</dbReference>